<reference evidence="1 2" key="1">
    <citation type="submission" date="2021-11" db="EMBL/GenBank/DDBJ databases">
        <authorList>
            <person name="Oh E.-T."/>
            <person name="Kim S.-B."/>
        </authorList>
    </citation>
    <scope>NUCLEOTIDE SEQUENCE [LARGE SCALE GENOMIC DNA]</scope>
    <source>
        <strain evidence="1 2">MMS20-SJTN17</strain>
    </source>
</reference>
<sequence length="51" mass="5966">MDELFPVDETRQARVLFCTYLEHGRFIQKGWLVALSFSLYAWLQTSAAPCR</sequence>
<name>A0ABS8KF03_9BURK</name>
<gene>
    <name evidence="1" type="ORF">LJ655_15905</name>
</gene>
<evidence type="ECO:0000313" key="2">
    <source>
        <dbReference type="Proteomes" id="UP001430614"/>
    </source>
</evidence>
<accession>A0ABS8KF03</accession>
<protein>
    <submittedName>
        <fullName evidence="1">Uncharacterized protein</fullName>
    </submittedName>
</protein>
<dbReference type="EMBL" id="JAJITC010000007">
    <property type="protein sequence ID" value="MCC8403356.1"/>
    <property type="molecule type" value="Genomic_DNA"/>
</dbReference>
<dbReference type="Proteomes" id="UP001430614">
    <property type="component" value="Unassembled WGS sequence"/>
</dbReference>
<organism evidence="1 2">
    <name type="scientific">Paraburkholderia translucens</name>
    <dbReference type="NCBI Taxonomy" id="2886945"/>
    <lineage>
        <taxon>Bacteria</taxon>
        <taxon>Pseudomonadati</taxon>
        <taxon>Pseudomonadota</taxon>
        <taxon>Betaproteobacteria</taxon>
        <taxon>Burkholderiales</taxon>
        <taxon>Burkholderiaceae</taxon>
        <taxon>Paraburkholderia</taxon>
    </lineage>
</organism>
<evidence type="ECO:0000313" key="1">
    <source>
        <dbReference type="EMBL" id="MCC8403356.1"/>
    </source>
</evidence>
<comment type="caution">
    <text evidence="1">The sequence shown here is derived from an EMBL/GenBank/DDBJ whole genome shotgun (WGS) entry which is preliminary data.</text>
</comment>
<keyword evidence="2" id="KW-1185">Reference proteome</keyword>
<proteinExistence type="predicted"/>
<dbReference type="RefSeq" id="WP_230562205.1">
    <property type="nucleotide sequence ID" value="NZ_JAJITC010000007.1"/>
</dbReference>